<keyword evidence="4 6" id="KW-0694">RNA-binding</keyword>
<dbReference type="AlphaFoldDB" id="A0A0G1U8E8"/>
<dbReference type="InterPro" id="IPR005290">
    <property type="entry name" value="Ribosomal_uS15_bac-type"/>
</dbReference>
<dbReference type="FunFam" id="1.10.287.10:FF:000002">
    <property type="entry name" value="30S ribosomal protein S15"/>
    <property type="match status" value="1"/>
</dbReference>
<organism evidence="7 8">
    <name type="scientific">Candidatus Wolfebacteria bacterium GW2011_GWA2_47_9b</name>
    <dbReference type="NCBI Taxonomy" id="1619005"/>
    <lineage>
        <taxon>Bacteria</taxon>
        <taxon>Candidatus Wolfeibacteriota</taxon>
    </lineage>
</organism>
<comment type="caution">
    <text evidence="7">The sequence shown here is derived from an EMBL/GenBank/DDBJ whole genome shotgun (WGS) entry which is preliminary data.</text>
</comment>
<evidence type="ECO:0000256" key="1">
    <source>
        <dbReference type="ARBA" id="ARBA00022980"/>
    </source>
</evidence>
<dbReference type="PANTHER" id="PTHR23321">
    <property type="entry name" value="RIBOSOMAL PROTEIN S15, BACTERIAL AND ORGANELLAR"/>
    <property type="match status" value="1"/>
</dbReference>
<protein>
    <recommendedName>
        <fullName evidence="4">Small ribosomal subunit protein uS15</fullName>
    </recommendedName>
</protein>
<dbReference type="PROSITE" id="PS00362">
    <property type="entry name" value="RIBOSOMAL_S15"/>
    <property type="match status" value="1"/>
</dbReference>
<keyword evidence="4 6" id="KW-0699">rRNA-binding</keyword>
<keyword evidence="2 4" id="KW-0687">Ribonucleoprotein</keyword>
<comment type="function">
    <text evidence="4">Forms an intersubunit bridge (bridge B4) with the 23S rRNA of the 50S subunit in the ribosome.</text>
</comment>
<dbReference type="GO" id="GO:0022627">
    <property type="term" value="C:cytosolic small ribosomal subunit"/>
    <property type="evidence" value="ECO:0007669"/>
    <property type="project" value="TreeGrafter"/>
</dbReference>
<accession>A0A0G1U8E8</accession>
<comment type="subunit">
    <text evidence="3 4">Part of the 30S ribosomal subunit. Forms a bridge to the 50S subunit in the 70S ribosome, contacting the 23S rRNA.</text>
</comment>
<evidence type="ECO:0000256" key="6">
    <source>
        <dbReference type="RuleBase" id="RU004524"/>
    </source>
</evidence>
<evidence type="ECO:0000313" key="7">
    <source>
        <dbReference type="EMBL" id="KKU90411.1"/>
    </source>
</evidence>
<dbReference type="CDD" id="cd00353">
    <property type="entry name" value="Ribosomal_S15p_S13e"/>
    <property type="match status" value="1"/>
</dbReference>
<dbReference type="SUPFAM" id="SSF47060">
    <property type="entry name" value="S15/NS1 RNA-binding domain"/>
    <property type="match status" value="1"/>
</dbReference>
<dbReference type="Pfam" id="PF00312">
    <property type="entry name" value="Ribosomal_S15"/>
    <property type="match status" value="1"/>
</dbReference>
<comment type="similarity">
    <text evidence="4 5">Belongs to the universal ribosomal protein uS15 family.</text>
</comment>
<dbReference type="PATRIC" id="fig|1619005.3.peg.233"/>
<dbReference type="GO" id="GO:0006412">
    <property type="term" value="P:translation"/>
    <property type="evidence" value="ECO:0007669"/>
    <property type="project" value="UniProtKB-UniRule"/>
</dbReference>
<dbReference type="Gene3D" id="6.10.250.3130">
    <property type="match status" value="1"/>
</dbReference>
<evidence type="ECO:0000256" key="5">
    <source>
        <dbReference type="RuleBase" id="RU003919"/>
    </source>
</evidence>
<dbReference type="EMBL" id="LCPB01000003">
    <property type="protein sequence ID" value="KKU90411.1"/>
    <property type="molecule type" value="Genomic_DNA"/>
</dbReference>
<gene>
    <name evidence="4" type="primary">rpsO</name>
    <name evidence="7" type="ORF">UY19_C0003G0066</name>
</gene>
<dbReference type="Proteomes" id="UP000033882">
    <property type="component" value="Unassembled WGS sequence"/>
</dbReference>
<dbReference type="HAMAP" id="MF_01343_B">
    <property type="entry name" value="Ribosomal_uS15_B"/>
    <property type="match status" value="1"/>
</dbReference>
<dbReference type="GO" id="GO:0019843">
    <property type="term" value="F:rRNA binding"/>
    <property type="evidence" value="ECO:0007669"/>
    <property type="project" value="UniProtKB-UniRule"/>
</dbReference>
<proteinExistence type="inferred from homology"/>
<reference evidence="7 8" key="1">
    <citation type="journal article" date="2015" name="Nature">
        <title>rRNA introns, odd ribosomes, and small enigmatic genomes across a large radiation of phyla.</title>
        <authorList>
            <person name="Brown C.T."/>
            <person name="Hug L.A."/>
            <person name="Thomas B.C."/>
            <person name="Sharon I."/>
            <person name="Castelle C.J."/>
            <person name="Singh A."/>
            <person name="Wilkins M.J."/>
            <person name="Williams K.H."/>
            <person name="Banfield J.F."/>
        </authorList>
    </citation>
    <scope>NUCLEOTIDE SEQUENCE [LARGE SCALE GENOMIC DNA]</scope>
</reference>
<evidence type="ECO:0000256" key="2">
    <source>
        <dbReference type="ARBA" id="ARBA00023274"/>
    </source>
</evidence>
<dbReference type="PANTHER" id="PTHR23321:SF26">
    <property type="entry name" value="SMALL RIBOSOMAL SUBUNIT PROTEIN US15M"/>
    <property type="match status" value="1"/>
</dbReference>
<dbReference type="Gene3D" id="1.10.287.10">
    <property type="entry name" value="S15/NS1, RNA-binding"/>
    <property type="match status" value="1"/>
</dbReference>
<dbReference type="NCBIfam" id="TIGR00952">
    <property type="entry name" value="S15_bact"/>
    <property type="match status" value="1"/>
</dbReference>
<keyword evidence="1 4" id="KW-0689">Ribosomal protein</keyword>
<evidence type="ECO:0000256" key="4">
    <source>
        <dbReference type="HAMAP-Rule" id="MF_01343"/>
    </source>
</evidence>
<comment type="function">
    <text evidence="4 6">One of the primary rRNA binding proteins, it binds directly to 16S rRNA where it helps nucleate assembly of the platform of the 30S subunit by binding and bridging several RNA helices of the 16S rRNA.</text>
</comment>
<evidence type="ECO:0000313" key="8">
    <source>
        <dbReference type="Proteomes" id="UP000033882"/>
    </source>
</evidence>
<dbReference type="InterPro" id="IPR009068">
    <property type="entry name" value="uS15_NS1_RNA-bd_sf"/>
</dbReference>
<sequence length="113" mass="13002">MAKRARKKAVKEALHYLRLSDIVIPMLTKRTKQNIIKEHRTNDADTGSADVQVAMLTKQISELTDHLKVNPKDNHSRRGLLKMVGKRKRLLSYLSRTNVAGYELILKKLNLKK</sequence>
<dbReference type="GO" id="GO:0003735">
    <property type="term" value="F:structural constituent of ribosome"/>
    <property type="evidence" value="ECO:0007669"/>
    <property type="project" value="InterPro"/>
</dbReference>
<dbReference type="SMART" id="SM01387">
    <property type="entry name" value="Ribosomal_S15"/>
    <property type="match status" value="1"/>
</dbReference>
<dbReference type="InterPro" id="IPR000589">
    <property type="entry name" value="Ribosomal_uS15"/>
</dbReference>
<name>A0A0G1U8E8_9BACT</name>
<evidence type="ECO:0000256" key="3">
    <source>
        <dbReference type="ARBA" id="ARBA00064542"/>
    </source>
</evidence>